<feature type="domain" description="ABC transporter" evidence="7">
    <location>
        <begin position="4"/>
        <end position="236"/>
    </location>
</feature>
<reference evidence="11" key="2">
    <citation type="journal article" date="2020" name="Mol. Plant Microbe">
        <title>Rhizobial microsymbionts of the narrowly endemic Oxytropis species growing in Kamchatka are characterized by significant genetic diversity and possess a set of genes that are associated with T3SS and T6SS secretion systems and can affect the development of symbiosis.</title>
        <authorList>
            <person name="Safronova V."/>
            <person name="Guro P."/>
            <person name="Sazanova A."/>
            <person name="Kuznetsova I."/>
            <person name="Belimov A."/>
            <person name="Yakubov V."/>
            <person name="Chirak E."/>
            <person name="Afonin A."/>
            <person name="Gogolev Y."/>
            <person name="Andronov E."/>
            <person name="Tikhonovich I."/>
        </authorList>
    </citation>
    <scope>NUCLEOTIDE SEQUENCE [LARGE SCALE GENOMIC DNA]</scope>
    <source>
        <strain evidence="11">581</strain>
    </source>
</reference>
<dbReference type="PANTHER" id="PTHR43820:SF4">
    <property type="entry name" value="HIGH-AFFINITY BRANCHED-CHAIN AMINO ACID TRANSPORT ATP-BINDING PROTEIN LIVF"/>
    <property type="match status" value="1"/>
</dbReference>
<dbReference type="PROSITE" id="PS00211">
    <property type="entry name" value="ABC_TRANSPORTER_1"/>
    <property type="match status" value="1"/>
</dbReference>
<dbReference type="SMART" id="SM00382">
    <property type="entry name" value="AAA"/>
    <property type="match status" value="1"/>
</dbReference>
<dbReference type="Gene3D" id="3.40.50.300">
    <property type="entry name" value="P-loop containing nucleotide triphosphate hydrolases"/>
    <property type="match status" value="1"/>
</dbReference>
<reference evidence="8 10" key="1">
    <citation type="submission" date="2016-03" db="EMBL/GenBank/DDBJ databases">
        <title>Microsymbionts genomes from the relict species Vavilovia formosa (Stev.) Fed.</title>
        <authorList>
            <person name="Kopat V."/>
            <person name="Chirak E."/>
            <person name="Kimeklis A."/>
            <person name="Andronov E."/>
        </authorList>
    </citation>
    <scope>NUCLEOTIDE SEQUENCE [LARGE SCALE GENOMIC DNA]</scope>
    <source>
        <strain evidence="8 10">Vaf07</strain>
    </source>
</reference>
<gene>
    <name evidence="8" type="ORF">A4A58_11925</name>
    <name evidence="9" type="ORF">HB776_13880</name>
</gene>
<dbReference type="Proteomes" id="UP000076574">
    <property type="component" value="Unassembled WGS sequence"/>
</dbReference>
<proteinExistence type="inferred from homology"/>
<comment type="function">
    <text evidence="6">Involved in beta-(1--&gt;2)glucan export. Transmembrane domains (TMD) form a pore in the inner membrane and the ATP-binding domain (NBD) is responsible for energy generation.</text>
</comment>
<dbReference type="Proteomes" id="UP000515291">
    <property type="component" value="Chromosome"/>
</dbReference>
<evidence type="ECO:0000313" key="8">
    <source>
        <dbReference type="EMBL" id="KZD21822.1"/>
    </source>
</evidence>
<protein>
    <submittedName>
        <fullName evidence="8">ABC transporter ATP-binding protein</fullName>
    </submittedName>
</protein>
<dbReference type="InterPro" id="IPR052156">
    <property type="entry name" value="BCAA_Transport_ATP-bd_LivF"/>
</dbReference>
<evidence type="ECO:0000313" key="9">
    <source>
        <dbReference type="EMBL" id="QND72191.1"/>
    </source>
</evidence>
<name>A0A161SMX2_9BRAD</name>
<dbReference type="GO" id="GO:0005524">
    <property type="term" value="F:ATP binding"/>
    <property type="evidence" value="ECO:0007669"/>
    <property type="project" value="UniProtKB-KW"/>
</dbReference>
<dbReference type="KEGG" id="trb:HB776_13880"/>
<reference evidence="9" key="3">
    <citation type="journal article" date="2020" name="Mol. Plant Microbe Interact.">
        <title>Complete genome sequences of four natural Pseudomonas isolates that catabolize a wide range of aromatic compounds relevant to lignin valorization.</title>
        <authorList>
            <person name="Hatmaker E.A."/>
            <person name="Presle G."/>
            <person name="Cannon O."/>
            <person name="Guss A.M."/>
            <person name="Elkins J.G."/>
        </authorList>
    </citation>
    <scope>NUCLEOTIDE SEQUENCE</scope>
    <source>
        <strain evidence="9">581</strain>
    </source>
</reference>
<comment type="similarity">
    <text evidence="1">Belongs to the ABC transporter superfamily.</text>
</comment>
<evidence type="ECO:0000313" key="10">
    <source>
        <dbReference type="Proteomes" id="UP000076574"/>
    </source>
</evidence>
<keyword evidence="3" id="KW-0547">Nucleotide-binding</keyword>
<dbReference type="OrthoDB" id="9776369at2"/>
<sequence length="247" mass="25861">MPLLEINDLNVRYGEIVALRGVSFNVEEGQVVTLLGANGAGKSTTLRAISGLAKPASGDILFDGKSIAGLGPEAIVRMGISHVPEGRRVFPGLTVKENIMLGGSNRKASKAELSGEADAMFDLFPDIRKFSGALGWTLSGGQLQMVAVARGLMAKPRLLLLDEPSLGLAPVIVQAVFRIITEIRLSTTVLLVEQNARMGLSVADQGYVLETGRIVLGGKPEDLWANEAIAAAYLGGHGKPAAGLAAH</sequence>
<dbReference type="AlphaFoldDB" id="A0A161SMX2"/>
<dbReference type="PROSITE" id="PS50893">
    <property type="entry name" value="ABC_TRANSPORTER_2"/>
    <property type="match status" value="1"/>
</dbReference>
<evidence type="ECO:0000256" key="4">
    <source>
        <dbReference type="ARBA" id="ARBA00022840"/>
    </source>
</evidence>
<keyword evidence="4 8" id="KW-0067">ATP-binding</keyword>
<evidence type="ECO:0000256" key="2">
    <source>
        <dbReference type="ARBA" id="ARBA00022448"/>
    </source>
</evidence>
<evidence type="ECO:0000256" key="5">
    <source>
        <dbReference type="ARBA" id="ARBA00022970"/>
    </source>
</evidence>
<accession>A0A161SMX2</accession>
<dbReference type="GO" id="GO:0015807">
    <property type="term" value="P:L-amino acid transport"/>
    <property type="evidence" value="ECO:0007669"/>
    <property type="project" value="TreeGrafter"/>
</dbReference>
<dbReference type="CDD" id="cd03224">
    <property type="entry name" value="ABC_TM1139_LivF_branched"/>
    <property type="match status" value="1"/>
</dbReference>
<dbReference type="STRING" id="943830.A4A58_11925"/>
<dbReference type="RefSeq" id="WP_068735820.1">
    <property type="nucleotide sequence ID" value="NZ_CP050292.1"/>
</dbReference>
<evidence type="ECO:0000259" key="7">
    <source>
        <dbReference type="PROSITE" id="PS50893"/>
    </source>
</evidence>
<dbReference type="InterPro" id="IPR017871">
    <property type="entry name" value="ABC_transporter-like_CS"/>
</dbReference>
<dbReference type="GO" id="GO:0016887">
    <property type="term" value="F:ATP hydrolysis activity"/>
    <property type="evidence" value="ECO:0007669"/>
    <property type="project" value="InterPro"/>
</dbReference>
<dbReference type="InterPro" id="IPR027417">
    <property type="entry name" value="P-loop_NTPase"/>
</dbReference>
<evidence type="ECO:0000256" key="1">
    <source>
        <dbReference type="ARBA" id="ARBA00005417"/>
    </source>
</evidence>
<evidence type="ECO:0000313" key="11">
    <source>
        <dbReference type="Proteomes" id="UP000515291"/>
    </source>
</evidence>
<keyword evidence="10" id="KW-1185">Reference proteome</keyword>
<dbReference type="PANTHER" id="PTHR43820">
    <property type="entry name" value="HIGH-AFFINITY BRANCHED-CHAIN AMINO ACID TRANSPORT ATP-BINDING PROTEIN LIVF"/>
    <property type="match status" value="1"/>
</dbReference>
<dbReference type="EMBL" id="LVYV01000034">
    <property type="protein sequence ID" value="KZD21822.1"/>
    <property type="molecule type" value="Genomic_DNA"/>
</dbReference>
<keyword evidence="5" id="KW-0029">Amino-acid transport</keyword>
<evidence type="ECO:0000256" key="3">
    <source>
        <dbReference type="ARBA" id="ARBA00022741"/>
    </source>
</evidence>
<dbReference type="InterPro" id="IPR003439">
    <property type="entry name" value="ABC_transporter-like_ATP-bd"/>
</dbReference>
<dbReference type="EMBL" id="CP050292">
    <property type="protein sequence ID" value="QND72191.1"/>
    <property type="molecule type" value="Genomic_DNA"/>
</dbReference>
<organism evidence="8 10">
    <name type="scientific">Tardiphaga robiniae</name>
    <dbReference type="NCBI Taxonomy" id="943830"/>
    <lineage>
        <taxon>Bacteria</taxon>
        <taxon>Pseudomonadati</taxon>
        <taxon>Pseudomonadota</taxon>
        <taxon>Alphaproteobacteria</taxon>
        <taxon>Hyphomicrobiales</taxon>
        <taxon>Nitrobacteraceae</taxon>
        <taxon>Tardiphaga</taxon>
    </lineage>
</organism>
<keyword evidence="2" id="KW-0813">Transport</keyword>
<dbReference type="InterPro" id="IPR003593">
    <property type="entry name" value="AAA+_ATPase"/>
</dbReference>
<dbReference type="GO" id="GO:0015658">
    <property type="term" value="F:branched-chain amino acid transmembrane transporter activity"/>
    <property type="evidence" value="ECO:0007669"/>
    <property type="project" value="TreeGrafter"/>
</dbReference>
<dbReference type="SUPFAM" id="SSF52540">
    <property type="entry name" value="P-loop containing nucleoside triphosphate hydrolases"/>
    <property type="match status" value="1"/>
</dbReference>
<evidence type="ECO:0000256" key="6">
    <source>
        <dbReference type="ARBA" id="ARBA00024722"/>
    </source>
</evidence>
<dbReference type="Pfam" id="PF00005">
    <property type="entry name" value="ABC_tran"/>
    <property type="match status" value="1"/>
</dbReference>